<dbReference type="InterPro" id="IPR003607">
    <property type="entry name" value="HD/PDEase_dom"/>
</dbReference>
<comment type="caution">
    <text evidence="2">The sequence shown here is derived from an EMBL/GenBank/DDBJ whole genome shotgun (WGS) entry which is preliminary data.</text>
</comment>
<dbReference type="PROSITE" id="PS51833">
    <property type="entry name" value="HDOD"/>
    <property type="match status" value="1"/>
</dbReference>
<keyword evidence="3" id="KW-1185">Reference proteome</keyword>
<dbReference type="EMBL" id="QOVW01000058">
    <property type="protein sequence ID" value="RDB36652.1"/>
    <property type="molecule type" value="Genomic_DNA"/>
</dbReference>
<dbReference type="AlphaFoldDB" id="A0A369KSS1"/>
<organism evidence="2 3">
    <name type="scientific">Spirobacillus cienkowskii</name>
    <dbReference type="NCBI Taxonomy" id="495820"/>
    <lineage>
        <taxon>Bacteria</taxon>
        <taxon>Pseudomonadati</taxon>
        <taxon>Bdellovibrionota</taxon>
        <taxon>Oligoflexia</taxon>
        <taxon>Silvanigrellales</taxon>
        <taxon>Spirobacillus</taxon>
    </lineage>
</organism>
<dbReference type="PANTHER" id="PTHR33525">
    <property type="match status" value="1"/>
</dbReference>
<sequence>MGKIFAIMEINNYMVDFESGGQKEVKLPSMPEAVRECLSQMYSAEANIGKLYLMIQKDAGITSSVLKLANSSIYAMGHPTSDLNIAMTRIGLSALMQILIKYSIENAFLFEPIEFFDVKSFSKHSSWVYQIAVEIGKILNVEKFSDLLVAGLMHDVGLLVRAVLDRPLMQRLTEVCLAEKKDFNLVEKELKLGSHQLFGATILEKWQFPKEVVLLTKYHHTLENFRPKNFTIHQNKLINILMLSDTVAHRYGDAFQQYPRETRVNPQDLEILGIQSQDLANAIKQATQQLQFF</sequence>
<dbReference type="CDD" id="cd00077">
    <property type="entry name" value="HDc"/>
    <property type="match status" value="1"/>
</dbReference>
<reference evidence="2" key="1">
    <citation type="submission" date="2018-04" db="EMBL/GenBank/DDBJ databases">
        <title>Draft genome sequence of the Candidatus Spirobacillus cienkowskii, a pathogen of freshwater Daphnia species, reconstructed from hemolymph metagenomic reads.</title>
        <authorList>
            <person name="Bresciani L."/>
            <person name="Lemos L.N."/>
            <person name="Wale N."/>
            <person name="Lin J.Y."/>
            <person name="Fernandes G.R."/>
            <person name="Duffy M.A."/>
            <person name="Rodrigues J.M."/>
        </authorList>
    </citation>
    <scope>NUCLEOTIDE SEQUENCE [LARGE SCALE GENOMIC DNA]</scope>
    <source>
        <strain evidence="2">Binning01</strain>
    </source>
</reference>
<evidence type="ECO:0000313" key="3">
    <source>
        <dbReference type="Proteomes" id="UP000253934"/>
    </source>
</evidence>
<accession>A0A369KSS1</accession>
<evidence type="ECO:0000313" key="2">
    <source>
        <dbReference type="EMBL" id="RDB36652.1"/>
    </source>
</evidence>
<dbReference type="SUPFAM" id="SSF109604">
    <property type="entry name" value="HD-domain/PDEase-like"/>
    <property type="match status" value="1"/>
</dbReference>
<gene>
    <name evidence="2" type="ORF">DCC88_04295</name>
</gene>
<dbReference type="InterPro" id="IPR013976">
    <property type="entry name" value="HDOD"/>
</dbReference>
<evidence type="ECO:0000259" key="1">
    <source>
        <dbReference type="PROSITE" id="PS51833"/>
    </source>
</evidence>
<dbReference type="InterPro" id="IPR052340">
    <property type="entry name" value="RNase_Y/CdgJ"/>
</dbReference>
<proteinExistence type="predicted"/>
<dbReference type="PANTHER" id="PTHR33525:SF3">
    <property type="entry name" value="RIBONUCLEASE Y"/>
    <property type="match status" value="1"/>
</dbReference>
<protein>
    <submittedName>
        <fullName evidence="2">HDOD domain-containing protein</fullName>
    </submittedName>
</protein>
<dbReference type="Gene3D" id="1.10.3210.10">
    <property type="entry name" value="Hypothetical protein af1432"/>
    <property type="match status" value="1"/>
</dbReference>
<feature type="domain" description="HDOD" evidence="1">
    <location>
        <begin position="27"/>
        <end position="222"/>
    </location>
</feature>
<dbReference type="Pfam" id="PF08668">
    <property type="entry name" value="HDOD"/>
    <property type="match status" value="1"/>
</dbReference>
<dbReference type="Proteomes" id="UP000253934">
    <property type="component" value="Unassembled WGS sequence"/>
</dbReference>
<name>A0A369KSS1_9BACT</name>